<feature type="chain" id="PRO_5001829426" evidence="4">
    <location>
        <begin position="19"/>
        <end position="189"/>
    </location>
</feature>
<keyword evidence="4" id="KW-0732">Signal</keyword>
<proteinExistence type="predicted"/>
<keyword evidence="7" id="KW-1185">Reference proteome</keyword>
<dbReference type="PROSITE" id="PS51465">
    <property type="entry name" value="KAZAL_2"/>
    <property type="match status" value="2"/>
</dbReference>
<dbReference type="STRING" id="407821.A0A087T698"/>
<organism evidence="6 7">
    <name type="scientific">Stegodyphus mimosarum</name>
    <name type="common">African social velvet spider</name>
    <dbReference type="NCBI Taxonomy" id="407821"/>
    <lineage>
        <taxon>Eukaryota</taxon>
        <taxon>Metazoa</taxon>
        <taxon>Ecdysozoa</taxon>
        <taxon>Arthropoda</taxon>
        <taxon>Chelicerata</taxon>
        <taxon>Arachnida</taxon>
        <taxon>Araneae</taxon>
        <taxon>Araneomorphae</taxon>
        <taxon>Entelegynae</taxon>
        <taxon>Eresoidea</taxon>
        <taxon>Eresidae</taxon>
        <taxon>Stegodyphus</taxon>
    </lineage>
</organism>
<dbReference type="GO" id="GO:0030154">
    <property type="term" value="P:cell differentiation"/>
    <property type="evidence" value="ECO:0007669"/>
    <property type="project" value="TreeGrafter"/>
</dbReference>
<keyword evidence="1" id="KW-0646">Protease inhibitor</keyword>
<feature type="signal peptide" evidence="4">
    <location>
        <begin position="1"/>
        <end position="18"/>
    </location>
</feature>
<protein>
    <submittedName>
        <fullName evidence="6">Agrin</fullName>
    </submittedName>
</protein>
<dbReference type="InterPro" id="IPR036058">
    <property type="entry name" value="Kazal_dom_sf"/>
</dbReference>
<feature type="domain" description="Kazal-like" evidence="5">
    <location>
        <begin position="97"/>
        <end position="154"/>
    </location>
</feature>
<name>A0A087T698_STEMI</name>
<evidence type="ECO:0000256" key="3">
    <source>
        <dbReference type="ARBA" id="ARBA00023157"/>
    </source>
</evidence>
<accession>A0A087T698</accession>
<dbReference type="EMBL" id="KK113637">
    <property type="protein sequence ID" value="KFM60637.1"/>
    <property type="molecule type" value="Genomic_DNA"/>
</dbReference>
<keyword evidence="2" id="KW-0722">Serine protease inhibitor</keyword>
<dbReference type="GO" id="GO:0005576">
    <property type="term" value="C:extracellular region"/>
    <property type="evidence" value="ECO:0007669"/>
    <property type="project" value="TreeGrafter"/>
</dbReference>
<sequence>MLFSAVFVLQVWLAFATGQMDETAFGPEYTVEDSLQKENEEDIFQDYIPIQTSREEHFLEGLIVEAGMHVLFPQLYIPKEEDLQSMTLEERKGQPEIPEDYMKSKRKSDCPNDCPLYSPVCGSDGKVYPSECHLRKENCGSQNVSSSGWEICRGKHYLCPFRCLDFSDPVCASDGKIYHNICIMRKLNC</sequence>
<evidence type="ECO:0000256" key="1">
    <source>
        <dbReference type="ARBA" id="ARBA00022690"/>
    </source>
</evidence>
<dbReference type="InterPro" id="IPR050653">
    <property type="entry name" value="Prot_Inhib_GrowthFact_Antg"/>
</dbReference>
<dbReference type="Pfam" id="PF07648">
    <property type="entry name" value="Kazal_2"/>
    <property type="match status" value="2"/>
</dbReference>
<dbReference type="PANTHER" id="PTHR10913:SF45">
    <property type="entry name" value="FOLLISTATIN, ISOFORM A-RELATED"/>
    <property type="match status" value="1"/>
</dbReference>
<dbReference type="OrthoDB" id="6614329at2759"/>
<feature type="domain" description="Kazal-like" evidence="5">
    <location>
        <begin position="155"/>
        <end position="189"/>
    </location>
</feature>
<reference evidence="6 7" key="1">
    <citation type="submission" date="2013-11" db="EMBL/GenBank/DDBJ databases">
        <title>Genome sequencing of Stegodyphus mimosarum.</title>
        <authorList>
            <person name="Bechsgaard J."/>
        </authorList>
    </citation>
    <scope>NUCLEOTIDE SEQUENCE [LARGE SCALE GENOMIC DNA]</scope>
</reference>
<dbReference type="SMART" id="SM00280">
    <property type="entry name" value="KAZAL"/>
    <property type="match status" value="2"/>
</dbReference>
<dbReference type="CDD" id="cd00104">
    <property type="entry name" value="KAZAL_FS"/>
    <property type="match status" value="2"/>
</dbReference>
<evidence type="ECO:0000256" key="4">
    <source>
        <dbReference type="SAM" id="SignalP"/>
    </source>
</evidence>
<dbReference type="Gene3D" id="3.30.60.30">
    <property type="match status" value="2"/>
</dbReference>
<evidence type="ECO:0000313" key="6">
    <source>
        <dbReference type="EMBL" id="KFM60637.1"/>
    </source>
</evidence>
<evidence type="ECO:0000259" key="5">
    <source>
        <dbReference type="PROSITE" id="PS51465"/>
    </source>
</evidence>
<dbReference type="AlphaFoldDB" id="A0A087T698"/>
<dbReference type="SUPFAM" id="SSF100895">
    <property type="entry name" value="Kazal-type serine protease inhibitors"/>
    <property type="match status" value="2"/>
</dbReference>
<feature type="non-terminal residue" evidence="6">
    <location>
        <position position="189"/>
    </location>
</feature>
<evidence type="ECO:0000256" key="2">
    <source>
        <dbReference type="ARBA" id="ARBA00022900"/>
    </source>
</evidence>
<dbReference type="InterPro" id="IPR002350">
    <property type="entry name" value="Kazal_dom"/>
</dbReference>
<evidence type="ECO:0000313" key="7">
    <source>
        <dbReference type="Proteomes" id="UP000054359"/>
    </source>
</evidence>
<keyword evidence="3" id="KW-1015">Disulfide bond</keyword>
<dbReference type="PANTHER" id="PTHR10913">
    <property type="entry name" value="FOLLISTATIN-RELATED"/>
    <property type="match status" value="1"/>
</dbReference>
<gene>
    <name evidence="6" type="ORF">X975_01057</name>
</gene>
<dbReference type="Proteomes" id="UP000054359">
    <property type="component" value="Unassembled WGS sequence"/>
</dbReference>